<feature type="region of interest" description="Disordered" evidence="1">
    <location>
        <begin position="1"/>
        <end position="28"/>
    </location>
</feature>
<organism evidence="2">
    <name type="scientific">bioreactor metagenome</name>
    <dbReference type="NCBI Taxonomy" id="1076179"/>
    <lineage>
        <taxon>unclassified sequences</taxon>
        <taxon>metagenomes</taxon>
        <taxon>ecological metagenomes</taxon>
    </lineage>
</organism>
<reference evidence="2" key="1">
    <citation type="submission" date="2019-08" db="EMBL/GenBank/DDBJ databases">
        <authorList>
            <person name="Kucharzyk K."/>
            <person name="Murdoch R.W."/>
            <person name="Higgins S."/>
            <person name="Loffler F."/>
        </authorList>
    </citation>
    <scope>NUCLEOTIDE SEQUENCE</scope>
</reference>
<accession>A0A645FKU0</accession>
<gene>
    <name evidence="2" type="ORF">SDC9_160354</name>
</gene>
<proteinExistence type="predicted"/>
<evidence type="ECO:0000313" key="2">
    <source>
        <dbReference type="EMBL" id="MPN13034.1"/>
    </source>
</evidence>
<feature type="region of interest" description="Disordered" evidence="1">
    <location>
        <begin position="53"/>
        <end position="79"/>
    </location>
</feature>
<dbReference type="AlphaFoldDB" id="A0A645FKU0"/>
<evidence type="ECO:0000256" key="1">
    <source>
        <dbReference type="SAM" id="MobiDB-lite"/>
    </source>
</evidence>
<name>A0A645FKU0_9ZZZZ</name>
<protein>
    <submittedName>
        <fullName evidence="2">Uncharacterized protein</fullName>
    </submittedName>
</protein>
<dbReference type="EMBL" id="VSSQ01059483">
    <property type="protein sequence ID" value="MPN13034.1"/>
    <property type="molecule type" value="Genomic_DNA"/>
</dbReference>
<comment type="caution">
    <text evidence="2">The sequence shown here is derived from an EMBL/GenBank/DDBJ whole genome shotgun (WGS) entry which is preliminary data.</text>
</comment>
<feature type="compositionally biased region" description="Polar residues" evidence="1">
    <location>
        <begin position="1"/>
        <end position="10"/>
    </location>
</feature>
<sequence>MGQHQGQQAPGNVHPGKQGEQGNAQHNFRDDHGYVQQGVHRSPAPEFVAVHAHGGQGADAHGQHRAAHGNDHGIAEGPQKGGIVKELKIPVEGEALPRHIGLGGGGIEGVCHNHADGQKQKEVDQAAVDDGHALFHAFFMRSLHRYTPRFSMSPPHFW</sequence>